<reference evidence="2 3" key="1">
    <citation type="submission" date="2023-11" db="EMBL/GenBank/DDBJ databases">
        <title>Bacillus jintuensis, isolated from a mudflat on the Beibu Gulf coast.</title>
        <authorList>
            <person name="Li M."/>
        </authorList>
    </citation>
    <scope>NUCLEOTIDE SEQUENCE [LARGE SCALE GENOMIC DNA]</scope>
    <source>
        <strain evidence="2 3">31A1R</strain>
    </source>
</reference>
<name>A0ABU5IWP7_9BACI</name>
<dbReference type="Pfam" id="PF04294">
    <property type="entry name" value="VanW"/>
    <property type="match status" value="1"/>
</dbReference>
<dbReference type="Proteomes" id="UP001290455">
    <property type="component" value="Unassembled WGS sequence"/>
</dbReference>
<accession>A0ABU5IWP7</accession>
<evidence type="ECO:0000313" key="3">
    <source>
        <dbReference type="Proteomes" id="UP001290455"/>
    </source>
</evidence>
<dbReference type="InterPro" id="IPR007391">
    <property type="entry name" value="Vancomycin_resist_VanW"/>
</dbReference>
<keyword evidence="3" id="KW-1185">Reference proteome</keyword>
<proteinExistence type="predicted"/>
<organism evidence="2 3">
    <name type="scientific">Robertmurraya mangrovi</name>
    <dbReference type="NCBI Taxonomy" id="3098077"/>
    <lineage>
        <taxon>Bacteria</taxon>
        <taxon>Bacillati</taxon>
        <taxon>Bacillota</taxon>
        <taxon>Bacilli</taxon>
        <taxon>Bacillales</taxon>
        <taxon>Bacillaceae</taxon>
        <taxon>Robertmurraya</taxon>
    </lineage>
</organism>
<protein>
    <submittedName>
        <fullName evidence="2">VanW family protein</fullName>
    </submittedName>
</protein>
<dbReference type="InterPro" id="IPR052913">
    <property type="entry name" value="Glycopeptide_resist_protein"/>
</dbReference>
<gene>
    <name evidence="2" type="ORF">SM124_07420</name>
</gene>
<dbReference type="EMBL" id="JAXOFX010000003">
    <property type="protein sequence ID" value="MDZ5471575.1"/>
    <property type="molecule type" value="Genomic_DNA"/>
</dbReference>
<dbReference type="PANTHER" id="PTHR35788:SF1">
    <property type="entry name" value="EXPORTED PROTEIN"/>
    <property type="match status" value="1"/>
</dbReference>
<evidence type="ECO:0000313" key="2">
    <source>
        <dbReference type="EMBL" id="MDZ5471575.1"/>
    </source>
</evidence>
<sequence length="311" mass="35154">MKFIWVIGLLLLTQQTVGTGQLTIKEKEDTLAVVDKKEFLLPIPGSEVINQDKYLRFLDQIEAKVYEPAVNAKINHNGAFISEKVGHKLYKEKFTELFLTSMFRQDTSIISVPTLPVHPRVDRDLLAQIRVKQIGQYVTYFNNHNQTRSHNINLATEAINNHVIFPGETFSFNKVVGKRTVKKGYMRAPVIVRGELSEDIGGGICQVSSTLFNAVDRAGVKILQRYSHSKRVPYVPPGRDATVSWYGPDFTFQNNYSQPILILARKYGGSVNIRLFSSDDIEFEPRKVPSASKKLPEEVPIDSTEIKETAN</sequence>
<dbReference type="RefSeq" id="WP_322445864.1">
    <property type="nucleotide sequence ID" value="NZ_JAXOFX010000003.1"/>
</dbReference>
<dbReference type="PANTHER" id="PTHR35788">
    <property type="entry name" value="EXPORTED PROTEIN-RELATED"/>
    <property type="match status" value="1"/>
</dbReference>
<evidence type="ECO:0000256" key="1">
    <source>
        <dbReference type="SAM" id="MobiDB-lite"/>
    </source>
</evidence>
<comment type="caution">
    <text evidence="2">The sequence shown here is derived from an EMBL/GenBank/DDBJ whole genome shotgun (WGS) entry which is preliminary data.</text>
</comment>
<feature type="region of interest" description="Disordered" evidence="1">
    <location>
        <begin position="287"/>
        <end position="311"/>
    </location>
</feature>